<comment type="caution">
    <text evidence="3">The sequence shown here is derived from an EMBL/GenBank/DDBJ whole genome shotgun (WGS) entry which is preliminary data.</text>
</comment>
<dbReference type="InterPro" id="IPR036505">
    <property type="entry name" value="Amidase/PGRP_sf"/>
</dbReference>
<evidence type="ECO:0000313" key="4">
    <source>
        <dbReference type="Proteomes" id="UP000814243"/>
    </source>
</evidence>
<dbReference type="EMBL" id="JACEFF010000774">
    <property type="protein sequence ID" value="KAH9631157.1"/>
    <property type="molecule type" value="Genomic_DNA"/>
</dbReference>
<keyword evidence="1" id="KW-0399">Innate immunity</keyword>
<dbReference type="GO" id="GO:0045087">
    <property type="term" value="P:innate immune response"/>
    <property type="evidence" value="ECO:0007669"/>
    <property type="project" value="UniProtKB-KW"/>
</dbReference>
<evidence type="ECO:0000313" key="3">
    <source>
        <dbReference type="EMBL" id="KAH9631157.1"/>
    </source>
</evidence>
<organism evidence="3 4">
    <name type="scientific">Spodoptera exigua</name>
    <name type="common">Beet armyworm</name>
    <name type="synonym">Noctua fulgens</name>
    <dbReference type="NCBI Taxonomy" id="7107"/>
    <lineage>
        <taxon>Eukaryota</taxon>
        <taxon>Metazoa</taxon>
        <taxon>Ecdysozoa</taxon>
        <taxon>Arthropoda</taxon>
        <taxon>Hexapoda</taxon>
        <taxon>Insecta</taxon>
        <taxon>Pterygota</taxon>
        <taxon>Neoptera</taxon>
        <taxon>Endopterygota</taxon>
        <taxon>Lepidoptera</taxon>
        <taxon>Glossata</taxon>
        <taxon>Ditrysia</taxon>
        <taxon>Noctuoidea</taxon>
        <taxon>Noctuidae</taxon>
        <taxon>Amphipyrinae</taxon>
        <taxon>Spodoptera</taxon>
    </lineage>
</organism>
<dbReference type="PANTHER" id="PTHR11022:SF41">
    <property type="entry name" value="PEPTIDOGLYCAN-RECOGNITION PROTEIN LC-RELATED"/>
    <property type="match status" value="1"/>
</dbReference>
<reference evidence="3" key="1">
    <citation type="journal article" date="2021" name="G3 (Bethesda)">
        <title>Genome and transcriptome analysis of the beet armyworm Spodoptera exigua reveals targets for pest control. .</title>
        <authorList>
            <person name="Simon S."/>
            <person name="Breeschoten T."/>
            <person name="Jansen H.J."/>
            <person name="Dirks R.P."/>
            <person name="Schranz M.E."/>
            <person name="Ros V.I.D."/>
        </authorList>
    </citation>
    <scope>NUCLEOTIDE SEQUENCE</scope>
    <source>
        <strain evidence="3">TB_SE_WUR_2020</strain>
    </source>
</reference>
<dbReference type="Gene3D" id="3.40.80.10">
    <property type="entry name" value="Peptidoglycan recognition protein-like"/>
    <property type="match status" value="1"/>
</dbReference>
<name>A0A922SB09_SPOEX</name>
<dbReference type="AlphaFoldDB" id="A0A922SB09"/>
<dbReference type="PANTHER" id="PTHR11022">
    <property type="entry name" value="PEPTIDOGLYCAN RECOGNITION PROTEIN"/>
    <property type="match status" value="1"/>
</dbReference>
<evidence type="ECO:0000256" key="1">
    <source>
        <dbReference type="ARBA" id="ARBA00022588"/>
    </source>
</evidence>
<dbReference type="SUPFAM" id="SSF55846">
    <property type="entry name" value="N-acetylmuramoyl-L-alanine amidase-like"/>
    <property type="match status" value="1"/>
</dbReference>
<dbReference type="Proteomes" id="UP000814243">
    <property type="component" value="Unassembled WGS sequence"/>
</dbReference>
<dbReference type="CDD" id="cd06583">
    <property type="entry name" value="PGRP"/>
    <property type="match status" value="1"/>
</dbReference>
<dbReference type="InterPro" id="IPR002502">
    <property type="entry name" value="Amidase_domain"/>
</dbReference>
<protein>
    <submittedName>
        <fullName evidence="3">Uncharacterized protein</fullName>
    </submittedName>
</protein>
<gene>
    <name evidence="3" type="ORF">HF086_006735</name>
</gene>
<proteinExistence type="predicted"/>
<evidence type="ECO:0000256" key="2">
    <source>
        <dbReference type="ARBA" id="ARBA00022859"/>
    </source>
</evidence>
<dbReference type="InterPro" id="IPR015510">
    <property type="entry name" value="PGRP"/>
</dbReference>
<dbReference type="GO" id="GO:0008745">
    <property type="term" value="F:N-acetylmuramoyl-L-alanine amidase activity"/>
    <property type="evidence" value="ECO:0007669"/>
    <property type="project" value="InterPro"/>
</dbReference>
<keyword evidence="2" id="KW-0391">Immunity</keyword>
<accession>A0A922SB09</accession>
<dbReference type="GO" id="GO:0009253">
    <property type="term" value="P:peptidoglycan catabolic process"/>
    <property type="evidence" value="ECO:0007669"/>
    <property type="project" value="InterPro"/>
</dbReference>
<sequence length="54" mass="6033">MESLKKLIATGVELGYISPDYKLIGHRQVSATECPGQALFNEITTWKHFTPALQ</sequence>